<organism evidence="5 6">
    <name type="scientific">Dorea acetigenes</name>
    <dbReference type="NCBI Taxonomy" id="2981787"/>
    <lineage>
        <taxon>Bacteria</taxon>
        <taxon>Bacillati</taxon>
        <taxon>Bacillota</taxon>
        <taxon>Clostridia</taxon>
        <taxon>Lachnospirales</taxon>
        <taxon>Lachnospiraceae</taxon>
        <taxon>Dorea</taxon>
    </lineage>
</organism>
<dbReference type="SUPFAM" id="SSF56601">
    <property type="entry name" value="beta-lactamase/transpeptidase-like"/>
    <property type="match status" value="1"/>
</dbReference>
<keyword evidence="2" id="KW-1133">Transmembrane helix</keyword>
<dbReference type="InterPro" id="IPR012338">
    <property type="entry name" value="Beta-lactam/transpept-like"/>
</dbReference>
<dbReference type="Proteomes" id="UP001652431">
    <property type="component" value="Unassembled WGS sequence"/>
</dbReference>
<evidence type="ECO:0000313" key="6">
    <source>
        <dbReference type="Proteomes" id="UP001652431"/>
    </source>
</evidence>
<gene>
    <name evidence="5" type="ORF">OCV99_01555</name>
</gene>
<feature type="transmembrane region" description="Helical" evidence="2">
    <location>
        <begin position="112"/>
        <end position="133"/>
    </location>
</feature>
<feature type="transmembrane region" description="Helical" evidence="2">
    <location>
        <begin position="37"/>
        <end position="56"/>
    </location>
</feature>
<keyword evidence="6" id="KW-1185">Reference proteome</keyword>
<dbReference type="Gene3D" id="3.40.710.10">
    <property type="entry name" value="DD-peptidase/beta-lactamase superfamily"/>
    <property type="match status" value="1"/>
</dbReference>
<evidence type="ECO:0000259" key="4">
    <source>
        <dbReference type="Pfam" id="PF05569"/>
    </source>
</evidence>
<evidence type="ECO:0000259" key="3">
    <source>
        <dbReference type="Pfam" id="PF00905"/>
    </source>
</evidence>
<feature type="transmembrane region" description="Helical" evidence="2">
    <location>
        <begin position="6"/>
        <end position="25"/>
    </location>
</feature>
<keyword evidence="2" id="KW-0472">Membrane</keyword>
<feature type="domain" description="Penicillin-binding protein transpeptidase" evidence="3">
    <location>
        <begin position="379"/>
        <end position="591"/>
    </location>
</feature>
<dbReference type="NCBIfam" id="NF000326">
    <property type="entry name" value="blaR1_generic"/>
    <property type="match status" value="1"/>
</dbReference>
<dbReference type="InterPro" id="IPR008756">
    <property type="entry name" value="Peptidase_M56"/>
</dbReference>
<dbReference type="InterPro" id="IPR052173">
    <property type="entry name" value="Beta-lactam_resp_regulator"/>
</dbReference>
<evidence type="ECO:0000256" key="1">
    <source>
        <dbReference type="ARBA" id="ARBA00011075"/>
    </source>
</evidence>
<evidence type="ECO:0000256" key="2">
    <source>
        <dbReference type="SAM" id="Phobius"/>
    </source>
</evidence>
<name>A0ABT2RIX3_9FIRM</name>
<dbReference type="Pfam" id="PF00905">
    <property type="entry name" value="Transpeptidase"/>
    <property type="match status" value="1"/>
</dbReference>
<feature type="transmembrane region" description="Helical" evidence="2">
    <location>
        <begin position="323"/>
        <end position="345"/>
    </location>
</feature>
<protein>
    <submittedName>
        <fullName evidence="5">BlaR1 family beta-lactam sensor/signal transducer</fullName>
    </submittedName>
</protein>
<comment type="similarity">
    <text evidence="1">Belongs to the peptidase M56 family.</text>
</comment>
<accession>A0ABT2RIX3</accession>
<dbReference type="PANTHER" id="PTHR34978">
    <property type="entry name" value="POSSIBLE SENSOR-TRANSDUCER PROTEIN BLAR"/>
    <property type="match status" value="1"/>
</dbReference>
<reference evidence="5 6" key="1">
    <citation type="journal article" date="2021" name="ISME Commun">
        <title>Automated analysis of genomic sequences facilitates high-throughput and comprehensive description of bacteria.</title>
        <authorList>
            <person name="Hitch T.C.A."/>
        </authorList>
    </citation>
    <scope>NUCLEOTIDE SEQUENCE [LARGE SCALE GENOMIC DNA]</scope>
    <source>
        <strain evidence="5 6">Sanger_03</strain>
    </source>
</reference>
<dbReference type="EMBL" id="JAOQJU010000001">
    <property type="protein sequence ID" value="MCU6685251.1"/>
    <property type="molecule type" value="Genomic_DNA"/>
</dbReference>
<feature type="domain" description="Peptidase M56" evidence="4">
    <location>
        <begin position="15"/>
        <end position="308"/>
    </location>
</feature>
<keyword evidence="2" id="KW-0812">Transmembrane</keyword>
<sequence length="598" mass="67972">MYHFGIHFLICNVLICLFIGIIITFKRLLRNHLSARMQYNLWFILLVILAIPFLPIRSLPVTSFLSWYNFQWGTQAENAVTDMSGTTLAASDSAFSKVNDFAVSVSSQTPSYVNTFLLVIWGIGIFAMILLICRSLKRLRTIEQSALPLQNKQVKVIFQNCIAESGIKKEIPVYSTAFLKSPVTVGFIKPRIYIPIHLISDLHPADMRFMILHELQHYRYKDALIGHIMNLIGILYWFHPLIWYSLKEMRCDREIACDCSVLQLLNETDYEAYGNTLINFAEKISLSPFPFATGISGSMKQMKKRILSIANFKKQPLTQKIQGIIAFVFVACLLLGCAPVLSIHASGYDQYNFNEDEKNITYIDLTRNFDGYEGCFVLYDSNAGSWNIYNRDSAQKRIAPNSTYKIYDALLGLENDIITPQHSNMVWNGEDYPFDAWEADQNLNSAMQNSVNWYFQSIDSQIGLDSVKKYLHEIGYGNQTASTDTDLYWTDDSLKISALEQIEMLEEFHDNEFEFSPENIAAVKNSILLISNSEGSFYGKTGTGRVDGQDVNGWFIGFLEKSGNVYYFATNIQGESETTGSKAAEITTSILSDLQIWN</sequence>
<dbReference type="Pfam" id="PF05569">
    <property type="entry name" value="Peptidase_M56"/>
    <property type="match status" value="1"/>
</dbReference>
<evidence type="ECO:0000313" key="5">
    <source>
        <dbReference type="EMBL" id="MCU6685251.1"/>
    </source>
</evidence>
<comment type="caution">
    <text evidence="5">The sequence shown here is derived from an EMBL/GenBank/DDBJ whole genome shotgun (WGS) entry which is preliminary data.</text>
</comment>
<dbReference type="InterPro" id="IPR001460">
    <property type="entry name" value="PCN-bd_Tpept"/>
</dbReference>
<dbReference type="PANTHER" id="PTHR34978:SF3">
    <property type="entry name" value="SLR0241 PROTEIN"/>
    <property type="match status" value="1"/>
</dbReference>
<proteinExistence type="inferred from homology"/>
<dbReference type="RefSeq" id="WP_158367491.1">
    <property type="nucleotide sequence ID" value="NZ_JAOQJU010000001.1"/>
</dbReference>
<dbReference type="CDD" id="cd07341">
    <property type="entry name" value="M56_BlaR1_MecR1_like"/>
    <property type="match status" value="1"/>
</dbReference>